<name>A0A8H3TZR7_9TREE</name>
<gene>
    <name evidence="1" type="ORF">NliqN6_6602</name>
</gene>
<keyword evidence="2" id="KW-1185">Reference proteome</keyword>
<protein>
    <submittedName>
        <fullName evidence="1">Uncharacterized protein</fullName>
    </submittedName>
</protein>
<organism evidence="1 2">
    <name type="scientific">Naganishia liquefaciens</name>
    <dbReference type="NCBI Taxonomy" id="104408"/>
    <lineage>
        <taxon>Eukaryota</taxon>
        <taxon>Fungi</taxon>
        <taxon>Dikarya</taxon>
        <taxon>Basidiomycota</taxon>
        <taxon>Agaricomycotina</taxon>
        <taxon>Tremellomycetes</taxon>
        <taxon>Filobasidiales</taxon>
        <taxon>Filobasidiaceae</taxon>
        <taxon>Naganishia</taxon>
    </lineage>
</organism>
<evidence type="ECO:0000313" key="1">
    <source>
        <dbReference type="EMBL" id="GHJ90200.1"/>
    </source>
</evidence>
<accession>A0A8H3TZR7</accession>
<dbReference type="AlphaFoldDB" id="A0A8H3TZR7"/>
<dbReference type="EMBL" id="BLZA01000057">
    <property type="protein sequence ID" value="GHJ90200.1"/>
    <property type="molecule type" value="Genomic_DNA"/>
</dbReference>
<reference evidence="1" key="1">
    <citation type="submission" date="2020-07" db="EMBL/GenBank/DDBJ databases">
        <title>Draft Genome Sequence of a Deep-Sea Yeast, Naganishia (Cryptococcus) liquefaciens strain N6.</title>
        <authorList>
            <person name="Han Y.W."/>
            <person name="Kajitani R."/>
            <person name="Morimoto H."/>
            <person name="Parhat M."/>
            <person name="Tsubouchi H."/>
            <person name="Bakenova O."/>
            <person name="Ogata M."/>
            <person name="Argunhan B."/>
            <person name="Aoki R."/>
            <person name="Kajiwara S."/>
            <person name="Itoh T."/>
            <person name="Iwasaki H."/>
        </authorList>
    </citation>
    <scope>NUCLEOTIDE SEQUENCE</scope>
    <source>
        <strain evidence="1">N6</strain>
    </source>
</reference>
<sequence>MIATAKADETTALELAHCVGWSVQAIKTRSCRTLDVRALRESSIISTELFNQLRKGLDCLGDKPASDLSREMMQGGLHFYEYSRTYRDLYPLNSVTSSSLSLDDIAAQLNETLLGLTATSLVQPTVTISVGGLSFEVRPSVEDEARQASTTEILELLNLSDVSAGDIQSLMTVLRSKGVDCIFESLQAKACGRDQ</sequence>
<proteinExistence type="predicted"/>
<comment type="caution">
    <text evidence="1">The sequence shown here is derived from an EMBL/GenBank/DDBJ whole genome shotgun (WGS) entry which is preliminary data.</text>
</comment>
<evidence type="ECO:0000313" key="2">
    <source>
        <dbReference type="Proteomes" id="UP000620104"/>
    </source>
</evidence>
<dbReference type="Proteomes" id="UP000620104">
    <property type="component" value="Unassembled WGS sequence"/>
</dbReference>